<accession>A0A2V4AE97</accession>
<gene>
    <name evidence="2" type="ORF">BAY60_34655</name>
</gene>
<sequence length="306" mass="32910">MLNEAHHVPSVGSDKVCSLAEAIGLVRDGDMVALAGMATQSAPMAVVREFIRQGRRQLGLVCLVGGIGVDWLAAAGVIDRVVCCAVSMEQFGTCRQFARAAESGRVRVQELSEWALLARLAAAAQALPYLPIRGLVGTDLIAADSDNLRVLDDPFGGPPVVACRRLIPDVAVLHAHRADRAGNVQCEPGARWADASVMPKAARRVLVTVEEIVDSAVLRRHPDRTVLPGFLVDAVVEVPHGAHPTSLPDRYDYDTRLHREWVAAARHNTSSSAFLDRYLHTPPDEQSYLVAAGLGTRNKEQAGQDG</sequence>
<reference evidence="2 3" key="1">
    <citation type="submission" date="2016-07" db="EMBL/GenBank/DDBJ databases">
        <title>Draft genome sequence of Prauserella muralis DSM 45305, isolated from a mould-covered wall in an indoor environment.</title>
        <authorList>
            <person name="Ruckert C."/>
            <person name="Albersmeier A."/>
            <person name="Jiang C.-L."/>
            <person name="Jiang Y."/>
            <person name="Kalinowski J."/>
            <person name="Schneider O."/>
            <person name="Winkler A."/>
            <person name="Zotchev S.B."/>
        </authorList>
    </citation>
    <scope>NUCLEOTIDE SEQUENCE [LARGE SCALE GENOMIC DNA]</scope>
    <source>
        <strain evidence="2 3">DSM 45305</strain>
    </source>
</reference>
<dbReference type="EMBL" id="MASW01000014">
    <property type="protein sequence ID" value="PXY17427.1"/>
    <property type="molecule type" value="Genomic_DNA"/>
</dbReference>
<dbReference type="SMART" id="SM00882">
    <property type="entry name" value="CoA_trans"/>
    <property type="match status" value="1"/>
</dbReference>
<evidence type="ECO:0000313" key="3">
    <source>
        <dbReference type="Proteomes" id="UP000249915"/>
    </source>
</evidence>
<name>A0A2V4AE97_9PSEU</name>
<comment type="caution">
    <text evidence="2">The sequence shown here is derived from an EMBL/GenBank/DDBJ whole genome shotgun (WGS) entry which is preliminary data.</text>
</comment>
<dbReference type="InterPro" id="IPR037171">
    <property type="entry name" value="NagB/RpiA_transferase-like"/>
</dbReference>
<organism evidence="2 3">
    <name type="scientific">Prauserella muralis</name>
    <dbReference type="NCBI Taxonomy" id="588067"/>
    <lineage>
        <taxon>Bacteria</taxon>
        <taxon>Bacillati</taxon>
        <taxon>Actinomycetota</taxon>
        <taxon>Actinomycetes</taxon>
        <taxon>Pseudonocardiales</taxon>
        <taxon>Pseudonocardiaceae</taxon>
        <taxon>Prauserella</taxon>
    </lineage>
</organism>
<dbReference type="Gene3D" id="3.40.1080.10">
    <property type="entry name" value="Glutaconate Coenzyme A-transferase"/>
    <property type="match status" value="1"/>
</dbReference>
<dbReference type="InterPro" id="IPR004165">
    <property type="entry name" value="CoA_trans_fam_I"/>
</dbReference>
<protein>
    <submittedName>
        <fullName evidence="2">Uncharacterized protein</fullName>
    </submittedName>
</protein>
<dbReference type="AlphaFoldDB" id="A0A2V4AE97"/>
<dbReference type="Proteomes" id="UP000249915">
    <property type="component" value="Unassembled WGS sequence"/>
</dbReference>
<dbReference type="Pfam" id="PF01144">
    <property type="entry name" value="CoA_trans"/>
    <property type="match status" value="1"/>
</dbReference>
<dbReference type="SUPFAM" id="SSF100950">
    <property type="entry name" value="NagB/RpiA/CoA transferase-like"/>
    <property type="match status" value="1"/>
</dbReference>
<proteinExistence type="inferred from homology"/>
<comment type="similarity">
    <text evidence="1">Belongs to the 3-oxoacid CoA-transferase subunit B family.</text>
</comment>
<dbReference type="GO" id="GO:0008410">
    <property type="term" value="F:CoA-transferase activity"/>
    <property type="evidence" value="ECO:0007669"/>
    <property type="project" value="InterPro"/>
</dbReference>
<evidence type="ECO:0000256" key="1">
    <source>
        <dbReference type="ARBA" id="ARBA00007047"/>
    </source>
</evidence>
<dbReference type="PANTHER" id="PTHR43293:SF3">
    <property type="entry name" value="CHOLESTEROL RING-CLEAVING HYDROLASE IPDB SUBUNIT"/>
    <property type="match status" value="1"/>
</dbReference>
<dbReference type="RefSeq" id="WP_170160666.1">
    <property type="nucleotide sequence ID" value="NZ_MASW01000014.1"/>
</dbReference>
<evidence type="ECO:0000313" key="2">
    <source>
        <dbReference type="EMBL" id="PXY17427.1"/>
    </source>
</evidence>
<keyword evidence="3" id="KW-1185">Reference proteome</keyword>
<dbReference type="Gene3D" id="3.30.30.40">
    <property type="match status" value="1"/>
</dbReference>
<dbReference type="PANTHER" id="PTHR43293">
    <property type="entry name" value="ACETATE COA-TRANSFERASE YDIF"/>
    <property type="match status" value="1"/>
</dbReference>